<dbReference type="InterPro" id="IPR029063">
    <property type="entry name" value="SAM-dependent_MTases_sf"/>
</dbReference>
<keyword evidence="3 7" id="KW-0808">Transferase</keyword>
<evidence type="ECO:0000256" key="3">
    <source>
        <dbReference type="ARBA" id="ARBA00022679"/>
    </source>
</evidence>
<dbReference type="GO" id="GO:0009007">
    <property type="term" value="F:site-specific DNA-methyltransferase (adenine-specific) activity"/>
    <property type="evidence" value="ECO:0007669"/>
    <property type="project" value="UniProtKB-EC"/>
</dbReference>
<dbReference type="GO" id="GO:0032259">
    <property type="term" value="P:methylation"/>
    <property type="evidence" value="ECO:0007669"/>
    <property type="project" value="UniProtKB-KW"/>
</dbReference>
<proteinExistence type="predicted"/>
<dbReference type="PANTHER" id="PTHR33841">
    <property type="entry name" value="DNA METHYLTRANSFERASE YEEA-RELATED"/>
    <property type="match status" value="1"/>
</dbReference>
<accession>A0A6B0YW43</accession>
<name>A0A6B0YW43_9CHLR</name>
<evidence type="ECO:0000313" key="7">
    <source>
        <dbReference type="EMBL" id="MXY93608.1"/>
    </source>
</evidence>
<dbReference type="GO" id="GO:0003676">
    <property type="term" value="F:nucleic acid binding"/>
    <property type="evidence" value="ECO:0007669"/>
    <property type="project" value="InterPro"/>
</dbReference>
<dbReference type="GO" id="GO:0006304">
    <property type="term" value="P:DNA modification"/>
    <property type="evidence" value="ECO:0007669"/>
    <property type="project" value="InterPro"/>
</dbReference>
<dbReference type="SUPFAM" id="SSF53335">
    <property type="entry name" value="S-adenosyl-L-methionine-dependent methyltransferases"/>
    <property type="match status" value="1"/>
</dbReference>
<dbReference type="Pfam" id="PF07669">
    <property type="entry name" value="Eco57I"/>
    <property type="match status" value="1"/>
</dbReference>
<keyword evidence="2 7" id="KW-0489">Methyltransferase</keyword>
<evidence type="ECO:0000256" key="2">
    <source>
        <dbReference type="ARBA" id="ARBA00022603"/>
    </source>
</evidence>
<dbReference type="EC" id="2.1.1.72" evidence="1"/>
<dbReference type="PROSITE" id="PS00092">
    <property type="entry name" value="N6_MTASE"/>
    <property type="match status" value="1"/>
</dbReference>
<dbReference type="AlphaFoldDB" id="A0A6B0YW43"/>
<dbReference type="InterPro" id="IPR011639">
    <property type="entry name" value="MethylTrfase_TaqI-like_dom"/>
</dbReference>
<dbReference type="Gene3D" id="3.40.50.150">
    <property type="entry name" value="Vaccinia Virus protein VP39"/>
    <property type="match status" value="1"/>
</dbReference>
<dbReference type="PANTHER" id="PTHR33841:SF1">
    <property type="entry name" value="DNA METHYLTRANSFERASE A"/>
    <property type="match status" value="1"/>
</dbReference>
<evidence type="ECO:0000256" key="1">
    <source>
        <dbReference type="ARBA" id="ARBA00011900"/>
    </source>
</evidence>
<keyword evidence="4" id="KW-0949">S-adenosyl-L-methionine</keyword>
<reference evidence="7" key="1">
    <citation type="submission" date="2019-09" db="EMBL/GenBank/DDBJ databases">
        <title>Characterisation of the sponge microbiome using genome-centric metagenomics.</title>
        <authorList>
            <person name="Engelberts J.P."/>
            <person name="Robbins S.J."/>
            <person name="De Goeij J.M."/>
            <person name="Aranda M."/>
            <person name="Bell S.C."/>
            <person name="Webster N.S."/>
        </authorList>
    </citation>
    <scope>NUCLEOTIDE SEQUENCE</scope>
    <source>
        <strain evidence="7">SB0664_bin_27</strain>
    </source>
</reference>
<comment type="catalytic activity">
    <reaction evidence="5">
        <text>a 2'-deoxyadenosine in DNA + S-adenosyl-L-methionine = an N(6)-methyl-2'-deoxyadenosine in DNA + S-adenosyl-L-homocysteine + H(+)</text>
        <dbReference type="Rhea" id="RHEA:15197"/>
        <dbReference type="Rhea" id="RHEA-COMP:12418"/>
        <dbReference type="Rhea" id="RHEA-COMP:12419"/>
        <dbReference type="ChEBI" id="CHEBI:15378"/>
        <dbReference type="ChEBI" id="CHEBI:57856"/>
        <dbReference type="ChEBI" id="CHEBI:59789"/>
        <dbReference type="ChEBI" id="CHEBI:90615"/>
        <dbReference type="ChEBI" id="CHEBI:90616"/>
        <dbReference type="EC" id="2.1.1.72"/>
    </reaction>
</comment>
<organism evidence="7">
    <name type="scientific">Caldilineaceae bacterium SB0664_bin_27</name>
    <dbReference type="NCBI Taxonomy" id="2605260"/>
    <lineage>
        <taxon>Bacteria</taxon>
        <taxon>Bacillati</taxon>
        <taxon>Chloroflexota</taxon>
        <taxon>Caldilineae</taxon>
        <taxon>Caldilineales</taxon>
        <taxon>Caldilineaceae</taxon>
    </lineage>
</organism>
<dbReference type="InterPro" id="IPR050953">
    <property type="entry name" value="N4_N6_ade-DNA_methylase"/>
</dbReference>
<evidence type="ECO:0000256" key="4">
    <source>
        <dbReference type="ARBA" id="ARBA00022691"/>
    </source>
</evidence>
<dbReference type="InterPro" id="IPR002052">
    <property type="entry name" value="DNA_methylase_N6_adenine_CS"/>
</dbReference>
<dbReference type="EMBL" id="VXRG01000076">
    <property type="protein sequence ID" value="MXY93608.1"/>
    <property type="molecule type" value="Genomic_DNA"/>
</dbReference>
<gene>
    <name evidence="7" type="ORF">F4Y42_09185</name>
</gene>
<protein>
    <recommendedName>
        <fullName evidence="1">site-specific DNA-methyltransferase (adenine-specific)</fullName>
        <ecNumber evidence="1">2.1.1.72</ecNumber>
    </recommendedName>
</protein>
<feature type="domain" description="Type II methyltransferase M.TaqI-like" evidence="6">
    <location>
        <begin position="590"/>
        <end position="818"/>
    </location>
</feature>
<evidence type="ECO:0000256" key="5">
    <source>
        <dbReference type="ARBA" id="ARBA00047942"/>
    </source>
</evidence>
<comment type="caution">
    <text evidence="7">The sequence shown here is derived from an EMBL/GenBank/DDBJ whole genome shotgun (WGS) entry which is preliminary data.</text>
</comment>
<evidence type="ECO:0000259" key="6">
    <source>
        <dbReference type="Pfam" id="PF07669"/>
    </source>
</evidence>
<sequence>MPPPLDRSRVRQHLDDFDFRSLFIPELGWDHGGTDTEVTVKDNTYSLQAVAQKRGFVAYLYHAQPGAGFPDHPTRQQIERKLAKEVREHLIIFCPHDRSAQYWFWVKRGPGRAERPRTHIHYSGHSGEPLIQKLEQIVFTLEEEADITIVDPSSRVRAAFDVEKVTRRFYDRFKKEHQAFLSFIEGINNIADREWYASLMLNRMMFIYFIQKRGFLDGNPDYLRHRLHTVRQQHGGGRFAGFYRLFLLKLFHEGLGKPEADRDQELTALLGQVPYLNGGLFDVHDLEHDHPDIDIPDEAFEKIFAFFDAYQWHLDDRPLRNDNEINPDVLGYIFEKYINQKQMGAYYTKEDITGYISRNTIIPFLFDRAKKACPIAFQPGGGVWRLLQEDPDGYFYEAVRHGITYDIYNSKKLNYVQELPPDIAAGLDNVAQRGGWNEPAPKEYTLPTETWREHVARRRRYEEIYAKLEAGEVTSINDLITYNLNIEKFALDVIANSEGPELVRAFWKAIVDVSVLDPTCGSGAFLFAALNILEPLYSACLEAMDGLLDDLKRSRRKHSPRKLSDFKQVKKEVDNHASKDYFILKSIVINNLYGVDIMEEAVEICKLRLFLKLVAQLETYDQIEPLPDIDFNVRAGNTLVGFASLEDVKRAIMGDWIKEQALPDIEERAELADKAFRRFRAMQTDHGMDAADFADAKLTLRERLDALRVELDGYLAGEYGVREEDEEGYAQWRASHQPFHWFVEFYGIMQGGGFDVIVGNPPYVELSTVRKLYRPLNFSTEACGNLYALCTERAFDLQHCNARFGFIVQQPITSTIRMAKCRDVISDHSSGVWSSTYDDRPSKLFNGMHHARLAIILAKRTSNMSSETVHYVTRYNKWFRIEREYVFHRLAFVAASKDMLQGIFPKISSAAEDGIICKLNQCKGRFESWLSRAVSSYRLFYKITGVGSWFTITPRPPRFFRGDQESSSTREKEMFFPSNQARDRALCILNSSLFFWFYQARTNSRDFNPSDYKSFPVSETLENEDMSQLACKLRNRLDESTTMIQASHRITGTISYEQFTPRIAKPIIDEIDCVLAQHYGFTDEELDFIINYDIKYRMGR</sequence>